<reference evidence="2 3" key="1">
    <citation type="journal article" date="2014" name="PLoS Genet.">
        <title>Analysis of the Phlebiopsis gigantea genome, transcriptome and secretome provides insight into its pioneer colonization strategies of wood.</title>
        <authorList>
            <person name="Hori C."/>
            <person name="Ishida T."/>
            <person name="Igarashi K."/>
            <person name="Samejima M."/>
            <person name="Suzuki H."/>
            <person name="Master E."/>
            <person name="Ferreira P."/>
            <person name="Ruiz-Duenas F.J."/>
            <person name="Held B."/>
            <person name="Canessa P."/>
            <person name="Larrondo L.F."/>
            <person name="Schmoll M."/>
            <person name="Druzhinina I.S."/>
            <person name="Kubicek C.P."/>
            <person name="Gaskell J.A."/>
            <person name="Kersten P."/>
            <person name="St John F."/>
            <person name="Glasner J."/>
            <person name="Sabat G."/>
            <person name="Splinter BonDurant S."/>
            <person name="Syed K."/>
            <person name="Yadav J."/>
            <person name="Mgbeahuruike A.C."/>
            <person name="Kovalchuk A."/>
            <person name="Asiegbu F.O."/>
            <person name="Lackner G."/>
            <person name="Hoffmeister D."/>
            <person name="Rencoret J."/>
            <person name="Gutierrez A."/>
            <person name="Sun H."/>
            <person name="Lindquist E."/>
            <person name="Barry K."/>
            <person name="Riley R."/>
            <person name="Grigoriev I.V."/>
            <person name="Henrissat B."/>
            <person name="Kues U."/>
            <person name="Berka R.M."/>
            <person name="Martinez A.T."/>
            <person name="Covert S.F."/>
            <person name="Blanchette R.A."/>
            <person name="Cullen D."/>
        </authorList>
    </citation>
    <scope>NUCLEOTIDE SEQUENCE [LARGE SCALE GENOMIC DNA]</scope>
    <source>
        <strain evidence="2 3">11061_1 CR5-6</strain>
    </source>
</reference>
<proteinExistence type="predicted"/>
<evidence type="ECO:0000313" key="3">
    <source>
        <dbReference type="Proteomes" id="UP000053257"/>
    </source>
</evidence>
<feature type="compositionally biased region" description="Polar residues" evidence="1">
    <location>
        <begin position="91"/>
        <end position="100"/>
    </location>
</feature>
<protein>
    <submittedName>
        <fullName evidence="2">Uncharacterized protein</fullName>
    </submittedName>
</protein>
<keyword evidence="3" id="KW-1185">Reference proteome</keyword>
<name>A0A0C3RYL1_PHLG1</name>
<dbReference type="EMBL" id="KN840829">
    <property type="protein sequence ID" value="KIP01297.1"/>
    <property type="molecule type" value="Genomic_DNA"/>
</dbReference>
<organism evidence="2 3">
    <name type="scientific">Phlebiopsis gigantea (strain 11061_1 CR5-6)</name>
    <name type="common">White-rot fungus</name>
    <name type="synonym">Peniophora gigantea</name>
    <dbReference type="NCBI Taxonomy" id="745531"/>
    <lineage>
        <taxon>Eukaryota</taxon>
        <taxon>Fungi</taxon>
        <taxon>Dikarya</taxon>
        <taxon>Basidiomycota</taxon>
        <taxon>Agaricomycotina</taxon>
        <taxon>Agaricomycetes</taxon>
        <taxon>Polyporales</taxon>
        <taxon>Phanerochaetaceae</taxon>
        <taxon>Phlebiopsis</taxon>
    </lineage>
</organism>
<accession>A0A0C3RYL1</accession>
<evidence type="ECO:0000256" key="1">
    <source>
        <dbReference type="SAM" id="MobiDB-lite"/>
    </source>
</evidence>
<dbReference type="HOGENOM" id="CLU_2307068_0_0_1"/>
<gene>
    <name evidence="2" type="ORF">PHLGIDRAFT_123474</name>
</gene>
<sequence length="100" mass="11290">MDEEQFAYRDALHAFAGAAGLEVPAWVVEVYRTRDVLRAAWRELVRTGEDGEWVRGVGRAGGEEGQQQWVDMMGRLSEKSRRAQADARRMATNSFKMSIG</sequence>
<feature type="region of interest" description="Disordered" evidence="1">
    <location>
        <begin position="81"/>
        <end position="100"/>
    </location>
</feature>
<dbReference type="STRING" id="745531.A0A0C3RYL1"/>
<dbReference type="Proteomes" id="UP000053257">
    <property type="component" value="Unassembled WGS sequence"/>
</dbReference>
<evidence type="ECO:0000313" key="2">
    <source>
        <dbReference type="EMBL" id="KIP01297.1"/>
    </source>
</evidence>
<dbReference type="AlphaFoldDB" id="A0A0C3RYL1"/>